<dbReference type="Proteomes" id="UP000198211">
    <property type="component" value="Unassembled WGS sequence"/>
</dbReference>
<proteinExistence type="predicted"/>
<dbReference type="EMBL" id="NBNE01000303">
    <property type="protein sequence ID" value="OWZ20650.1"/>
    <property type="molecule type" value="Genomic_DNA"/>
</dbReference>
<evidence type="ECO:0000313" key="1">
    <source>
        <dbReference type="EMBL" id="OWZ20650.1"/>
    </source>
</evidence>
<comment type="caution">
    <text evidence="1">The sequence shown here is derived from an EMBL/GenBank/DDBJ whole genome shotgun (WGS) entry which is preliminary data.</text>
</comment>
<reference evidence="2" key="1">
    <citation type="submission" date="2017-03" db="EMBL/GenBank/DDBJ databases">
        <title>Phytopthora megakarya and P. palmivora, two closely related causual agents of cacao black pod achieved similar genome size and gene model numbers by different mechanisms.</title>
        <authorList>
            <person name="Ali S."/>
            <person name="Shao J."/>
            <person name="Larry D.J."/>
            <person name="Kronmiller B."/>
            <person name="Shen D."/>
            <person name="Strem M.D."/>
            <person name="Melnick R.L."/>
            <person name="Guiltinan M.J."/>
            <person name="Tyler B.M."/>
            <person name="Meinhardt L.W."/>
            <person name="Bailey B.A."/>
        </authorList>
    </citation>
    <scope>NUCLEOTIDE SEQUENCE [LARGE SCALE GENOMIC DNA]</scope>
    <source>
        <strain evidence="2">zdho120</strain>
    </source>
</reference>
<evidence type="ECO:0000313" key="2">
    <source>
        <dbReference type="Proteomes" id="UP000198211"/>
    </source>
</evidence>
<dbReference type="OrthoDB" id="121240at2759"/>
<sequence>MGQNLGRLKYRYIHYGEGADQLCGRMVCGLPFDCLAFGVLPPHFTNEIAKLYLSLPETHPISLVRVFTHNPQLDMCRSSTVLCIGLSGDQQLKCTGIPPHLSITRELNEVKSGGVGSAKSAKMLNPACHCTQDTD</sequence>
<dbReference type="AlphaFoldDB" id="A0A225WUT0"/>
<accession>A0A225WUT0</accession>
<keyword evidence="2" id="KW-1185">Reference proteome</keyword>
<name>A0A225WUT0_9STRA</name>
<organism evidence="1 2">
    <name type="scientific">Phytophthora megakarya</name>
    <dbReference type="NCBI Taxonomy" id="4795"/>
    <lineage>
        <taxon>Eukaryota</taxon>
        <taxon>Sar</taxon>
        <taxon>Stramenopiles</taxon>
        <taxon>Oomycota</taxon>
        <taxon>Peronosporomycetes</taxon>
        <taxon>Peronosporales</taxon>
        <taxon>Peronosporaceae</taxon>
        <taxon>Phytophthora</taxon>
    </lineage>
</organism>
<gene>
    <name evidence="1" type="ORF">PHMEG_0004910</name>
</gene>
<protein>
    <submittedName>
        <fullName evidence="1">Uncharacterized protein</fullName>
    </submittedName>
</protein>